<keyword evidence="1" id="KW-0812">Transmembrane</keyword>
<dbReference type="AlphaFoldDB" id="A0A9D4UZA3"/>
<dbReference type="Proteomes" id="UP000886520">
    <property type="component" value="Chromosome 8"/>
</dbReference>
<organism evidence="2 3">
    <name type="scientific">Adiantum capillus-veneris</name>
    <name type="common">Maidenhair fern</name>
    <dbReference type="NCBI Taxonomy" id="13818"/>
    <lineage>
        <taxon>Eukaryota</taxon>
        <taxon>Viridiplantae</taxon>
        <taxon>Streptophyta</taxon>
        <taxon>Embryophyta</taxon>
        <taxon>Tracheophyta</taxon>
        <taxon>Polypodiopsida</taxon>
        <taxon>Polypodiidae</taxon>
        <taxon>Polypodiales</taxon>
        <taxon>Pteridineae</taxon>
        <taxon>Pteridaceae</taxon>
        <taxon>Vittarioideae</taxon>
        <taxon>Adiantum</taxon>
    </lineage>
</organism>
<keyword evidence="3" id="KW-1185">Reference proteome</keyword>
<dbReference type="Pfam" id="PF00106">
    <property type="entry name" value="adh_short"/>
    <property type="match status" value="1"/>
</dbReference>
<dbReference type="GO" id="GO:0047560">
    <property type="term" value="F:3-dehydrosphinganine reductase activity"/>
    <property type="evidence" value="ECO:0007669"/>
    <property type="project" value="TreeGrafter"/>
</dbReference>
<sequence length="336" mass="36989">MEWWVGAVCGVVVLLGVLALYWAEVRRRRFTHIPSLRGKHVVITGGSSGIGLCIAQQCAAEGAYLTLIARTLSKLEDARRDITSSLNLPADTIRLKSVDVGNAEAVAVAIRESFDWRPIDVLVCSAGTLEANFLEDMKPSRLEEIARTNILGVMFPIQSTIPLMKTRSADHPSSIVIIGSLSSCVFLYGSNMYTPSKCALKGLAELLKFELLPYKIGVTISCPAFTQTPMLAEVEEVASSFITLGEKIYLGAFRECADDVARFTIEGFKRNEFFVSTTLQGVLVRTIGRGFVPPDSLLILLLEVLLIVPLRILTFMWQINAKHVLRTNEVPTLKND</sequence>
<dbReference type="SUPFAM" id="SSF51735">
    <property type="entry name" value="NAD(P)-binding Rossmann-fold domains"/>
    <property type="match status" value="1"/>
</dbReference>
<dbReference type="PRINTS" id="PR00081">
    <property type="entry name" value="GDHRDH"/>
</dbReference>
<comment type="caution">
    <text evidence="2">The sequence shown here is derived from an EMBL/GenBank/DDBJ whole genome shotgun (WGS) entry which is preliminary data.</text>
</comment>
<proteinExistence type="predicted"/>
<keyword evidence="1" id="KW-0472">Membrane</keyword>
<dbReference type="PANTHER" id="PTHR43550:SF12">
    <property type="entry name" value="3-DEHYDROSPHINGANINE REDUCTASE"/>
    <property type="match status" value="1"/>
</dbReference>
<dbReference type="EMBL" id="JABFUD020000008">
    <property type="protein sequence ID" value="KAI5076535.1"/>
    <property type="molecule type" value="Genomic_DNA"/>
</dbReference>
<reference evidence="2" key="1">
    <citation type="submission" date="2021-01" db="EMBL/GenBank/DDBJ databases">
        <title>Adiantum capillus-veneris genome.</title>
        <authorList>
            <person name="Fang Y."/>
            <person name="Liao Q."/>
        </authorList>
    </citation>
    <scope>NUCLEOTIDE SEQUENCE</scope>
    <source>
        <strain evidence="2">H3</strain>
        <tissue evidence="2">Leaf</tissue>
    </source>
</reference>
<dbReference type="Gene3D" id="3.40.50.720">
    <property type="entry name" value="NAD(P)-binding Rossmann-like Domain"/>
    <property type="match status" value="1"/>
</dbReference>
<evidence type="ECO:0000313" key="3">
    <source>
        <dbReference type="Proteomes" id="UP000886520"/>
    </source>
</evidence>
<name>A0A9D4UZA3_ADICA</name>
<protein>
    <submittedName>
        <fullName evidence="2">Uncharacterized protein</fullName>
    </submittedName>
</protein>
<evidence type="ECO:0000313" key="2">
    <source>
        <dbReference type="EMBL" id="KAI5076535.1"/>
    </source>
</evidence>
<dbReference type="InterPro" id="IPR002347">
    <property type="entry name" value="SDR_fam"/>
</dbReference>
<keyword evidence="1" id="KW-1133">Transmembrane helix</keyword>
<dbReference type="OrthoDB" id="1919197at2759"/>
<dbReference type="InterPro" id="IPR036291">
    <property type="entry name" value="NAD(P)-bd_dom_sf"/>
</dbReference>
<dbReference type="PANTHER" id="PTHR43550">
    <property type="entry name" value="3-KETODIHYDROSPHINGOSINE REDUCTASE"/>
    <property type="match status" value="1"/>
</dbReference>
<evidence type="ECO:0000256" key="1">
    <source>
        <dbReference type="SAM" id="Phobius"/>
    </source>
</evidence>
<dbReference type="GO" id="GO:0030148">
    <property type="term" value="P:sphingolipid biosynthetic process"/>
    <property type="evidence" value="ECO:0007669"/>
    <property type="project" value="TreeGrafter"/>
</dbReference>
<dbReference type="GO" id="GO:0006666">
    <property type="term" value="P:3-keto-sphinganine metabolic process"/>
    <property type="evidence" value="ECO:0007669"/>
    <property type="project" value="TreeGrafter"/>
</dbReference>
<accession>A0A9D4UZA3</accession>
<feature type="transmembrane region" description="Helical" evidence="1">
    <location>
        <begin position="297"/>
        <end position="317"/>
    </location>
</feature>
<dbReference type="GO" id="GO:0005789">
    <property type="term" value="C:endoplasmic reticulum membrane"/>
    <property type="evidence" value="ECO:0007669"/>
    <property type="project" value="TreeGrafter"/>
</dbReference>
<gene>
    <name evidence="2" type="ORF">GOP47_0008600</name>
</gene>